<name>A0A9D1MXP8_9BACT</name>
<evidence type="ECO:0000313" key="5">
    <source>
        <dbReference type="Proteomes" id="UP000886852"/>
    </source>
</evidence>
<keyword evidence="2" id="KW-0560">Oxidoreductase</keyword>
<dbReference type="PANTHER" id="PTHR43673:SF10">
    <property type="entry name" value="NADH DEHYDROGENASE_NAD(P)H NITROREDUCTASE XCC3605-RELATED"/>
    <property type="match status" value="1"/>
</dbReference>
<evidence type="ECO:0000256" key="1">
    <source>
        <dbReference type="ARBA" id="ARBA00007118"/>
    </source>
</evidence>
<dbReference type="CDD" id="cd02136">
    <property type="entry name" value="PnbA_NfnB-like"/>
    <property type="match status" value="1"/>
</dbReference>
<evidence type="ECO:0000313" key="4">
    <source>
        <dbReference type="EMBL" id="HIU90903.1"/>
    </source>
</evidence>
<dbReference type="InterPro" id="IPR029479">
    <property type="entry name" value="Nitroreductase"/>
</dbReference>
<evidence type="ECO:0000259" key="3">
    <source>
        <dbReference type="Pfam" id="PF00881"/>
    </source>
</evidence>
<evidence type="ECO:0000256" key="2">
    <source>
        <dbReference type="ARBA" id="ARBA00023002"/>
    </source>
</evidence>
<reference evidence="4" key="1">
    <citation type="submission" date="2020-10" db="EMBL/GenBank/DDBJ databases">
        <authorList>
            <person name="Gilroy R."/>
        </authorList>
    </citation>
    <scope>NUCLEOTIDE SEQUENCE</scope>
    <source>
        <strain evidence="4">ChiHjej12B11-7776</strain>
    </source>
</reference>
<dbReference type="SUPFAM" id="SSF55469">
    <property type="entry name" value="FMN-dependent nitroreductase-like"/>
    <property type="match status" value="1"/>
</dbReference>
<reference evidence="4" key="2">
    <citation type="journal article" date="2021" name="PeerJ">
        <title>Extensive microbial diversity within the chicken gut microbiome revealed by metagenomics and culture.</title>
        <authorList>
            <person name="Gilroy R."/>
            <person name="Ravi A."/>
            <person name="Getino M."/>
            <person name="Pursley I."/>
            <person name="Horton D.L."/>
            <person name="Alikhan N.F."/>
            <person name="Baker D."/>
            <person name="Gharbi K."/>
            <person name="Hall N."/>
            <person name="Watson M."/>
            <person name="Adriaenssens E.M."/>
            <person name="Foster-Nyarko E."/>
            <person name="Jarju S."/>
            <person name="Secka A."/>
            <person name="Antonio M."/>
            <person name="Oren A."/>
            <person name="Chaudhuri R.R."/>
            <person name="La Ragione R."/>
            <person name="Hildebrand F."/>
            <person name="Pallen M.J."/>
        </authorList>
    </citation>
    <scope>NUCLEOTIDE SEQUENCE</scope>
    <source>
        <strain evidence="4">ChiHjej12B11-7776</strain>
    </source>
</reference>
<proteinExistence type="inferred from homology"/>
<feature type="domain" description="Nitroreductase" evidence="3">
    <location>
        <begin position="77"/>
        <end position="153"/>
    </location>
</feature>
<dbReference type="Proteomes" id="UP000886852">
    <property type="component" value="Unassembled WGS sequence"/>
</dbReference>
<feature type="domain" description="Nitroreductase" evidence="3">
    <location>
        <begin position="8"/>
        <end position="65"/>
    </location>
</feature>
<gene>
    <name evidence="4" type="ORF">IAC72_02660</name>
</gene>
<dbReference type="Gene3D" id="3.40.109.10">
    <property type="entry name" value="NADH Oxidase"/>
    <property type="match status" value="1"/>
</dbReference>
<sequence>METILALTTRRSVRKYKPQPVPQETLDKILQAGIFAPTARNTQSPIIIVIKNAEVRKQLQKVNAEIGGMPEGFDPFFGAPLVLLVVAKKYPNCVYDGSCVISNLMNAAWSLGVASCWVHRAKEEMQTDFGRQLMQKLGIEDEVEGIGHVALGYAEGEIPQAKPRKEHWVYTVE</sequence>
<organism evidence="4 5">
    <name type="scientific">Candidatus Fimimonas merdipullorum</name>
    <dbReference type="NCBI Taxonomy" id="2840822"/>
    <lineage>
        <taxon>Bacteria</taxon>
        <taxon>Pseudomonadati</taxon>
        <taxon>Myxococcota</taxon>
        <taxon>Myxococcia</taxon>
        <taxon>Myxococcales</taxon>
        <taxon>Cystobacterineae</taxon>
        <taxon>Myxococcaceae</taxon>
        <taxon>Myxococcaceae incertae sedis</taxon>
        <taxon>Candidatus Fimimonas</taxon>
    </lineage>
</organism>
<dbReference type="PANTHER" id="PTHR43673">
    <property type="entry name" value="NAD(P)H NITROREDUCTASE YDGI-RELATED"/>
    <property type="match status" value="1"/>
</dbReference>
<dbReference type="EMBL" id="DVOC01000045">
    <property type="protein sequence ID" value="HIU90903.1"/>
    <property type="molecule type" value="Genomic_DNA"/>
</dbReference>
<accession>A0A9D1MXP8</accession>
<dbReference type="InterPro" id="IPR000415">
    <property type="entry name" value="Nitroreductase-like"/>
</dbReference>
<protein>
    <submittedName>
        <fullName evidence="4">Nitroreductase</fullName>
    </submittedName>
</protein>
<dbReference type="GO" id="GO:0016491">
    <property type="term" value="F:oxidoreductase activity"/>
    <property type="evidence" value="ECO:0007669"/>
    <property type="project" value="UniProtKB-KW"/>
</dbReference>
<comment type="caution">
    <text evidence="4">The sequence shown here is derived from an EMBL/GenBank/DDBJ whole genome shotgun (WGS) entry which is preliminary data.</text>
</comment>
<comment type="similarity">
    <text evidence="1">Belongs to the nitroreductase family.</text>
</comment>
<dbReference type="Pfam" id="PF00881">
    <property type="entry name" value="Nitroreductase"/>
    <property type="match status" value="2"/>
</dbReference>
<dbReference type="AlphaFoldDB" id="A0A9D1MXP8"/>